<evidence type="ECO:0000313" key="2">
    <source>
        <dbReference type="EMBL" id="CAI2378821.1"/>
    </source>
</evidence>
<feature type="transmembrane region" description="Helical" evidence="1">
    <location>
        <begin position="61"/>
        <end position="88"/>
    </location>
</feature>
<keyword evidence="1" id="KW-0812">Transmembrane</keyword>
<accession>A0AAD1XTH9</accession>
<gene>
    <name evidence="2" type="ORF">ECRASSUSDP1_LOCUS20221</name>
</gene>
<proteinExistence type="predicted"/>
<feature type="transmembrane region" description="Helical" evidence="1">
    <location>
        <begin position="7"/>
        <end position="26"/>
    </location>
</feature>
<evidence type="ECO:0000313" key="3">
    <source>
        <dbReference type="Proteomes" id="UP001295684"/>
    </source>
</evidence>
<sequence>MDGVYYVVYALAVVSVGIGGLAMGLNEGVEELLVSYGLEVVLVLLCGIYFFFPAQIARGRVLVIVLISMVFVGFYVSITGLVILALMYIEEGDNRFYVNRVSSQPMVIINYIALITGLLAPMVLSVTTFLLMCARASVADEISRQWERNRSGQMDCMFGENDVENGLTVPLEPAEGRDTS</sequence>
<evidence type="ECO:0000256" key="1">
    <source>
        <dbReference type="SAM" id="Phobius"/>
    </source>
</evidence>
<name>A0AAD1XTH9_EUPCR</name>
<keyword evidence="1" id="KW-1133">Transmembrane helix</keyword>
<dbReference type="EMBL" id="CAMPGE010020592">
    <property type="protein sequence ID" value="CAI2378821.1"/>
    <property type="molecule type" value="Genomic_DNA"/>
</dbReference>
<feature type="transmembrane region" description="Helical" evidence="1">
    <location>
        <begin position="32"/>
        <end position="52"/>
    </location>
</feature>
<comment type="caution">
    <text evidence="2">The sequence shown here is derived from an EMBL/GenBank/DDBJ whole genome shotgun (WGS) entry which is preliminary data.</text>
</comment>
<keyword evidence="1" id="KW-0472">Membrane</keyword>
<reference evidence="2" key="1">
    <citation type="submission" date="2023-07" db="EMBL/GenBank/DDBJ databases">
        <authorList>
            <consortium name="AG Swart"/>
            <person name="Singh M."/>
            <person name="Singh A."/>
            <person name="Seah K."/>
            <person name="Emmerich C."/>
        </authorList>
    </citation>
    <scope>NUCLEOTIDE SEQUENCE</scope>
    <source>
        <strain evidence="2">DP1</strain>
    </source>
</reference>
<feature type="transmembrane region" description="Helical" evidence="1">
    <location>
        <begin position="108"/>
        <end position="134"/>
    </location>
</feature>
<dbReference type="AlphaFoldDB" id="A0AAD1XTH9"/>
<protein>
    <submittedName>
        <fullName evidence="2">Uncharacterized protein</fullName>
    </submittedName>
</protein>
<organism evidence="2 3">
    <name type="scientific">Euplotes crassus</name>
    <dbReference type="NCBI Taxonomy" id="5936"/>
    <lineage>
        <taxon>Eukaryota</taxon>
        <taxon>Sar</taxon>
        <taxon>Alveolata</taxon>
        <taxon>Ciliophora</taxon>
        <taxon>Intramacronucleata</taxon>
        <taxon>Spirotrichea</taxon>
        <taxon>Hypotrichia</taxon>
        <taxon>Euplotida</taxon>
        <taxon>Euplotidae</taxon>
        <taxon>Moneuplotes</taxon>
    </lineage>
</organism>
<dbReference type="Proteomes" id="UP001295684">
    <property type="component" value="Unassembled WGS sequence"/>
</dbReference>
<keyword evidence="3" id="KW-1185">Reference proteome</keyword>